<dbReference type="Gene3D" id="3.40.30.10">
    <property type="entry name" value="Glutaredoxin"/>
    <property type="match status" value="1"/>
</dbReference>
<evidence type="ECO:0000313" key="3">
    <source>
        <dbReference type="Proteomes" id="UP000182248"/>
    </source>
</evidence>
<gene>
    <name evidence="2" type="ORF">SAMN02927921_00340</name>
</gene>
<dbReference type="InterPro" id="IPR013766">
    <property type="entry name" value="Thioredoxin_domain"/>
</dbReference>
<dbReference type="PROSITE" id="PS51352">
    <property type="entry name" value="THIOREDOXIN_2"/>
    <property type="match status" value="1"/>
</dbReference>
<dbReference type="InterPro" id="IPR036249">
    <property type="entry name" value="Thioredoxin-like_sf"/>
</dbReference>
<feature type="domain" description="Thioredoxin" evidence="1">
    <location>
        <begin position="333"/>
        <end position="471"/>
    </location>
</feature>
<dbReference type="Proteomes" id="UP000182248">
    <property type="component" value="Unassembled WGS sequence"/>
</dbReference>
<name>A0A1K1M307_9FLAO</name>
<organism evidence="2 3">
    <name type="scientific">Sinomicrobium oceani</name>
    <dbReference type="NCBI Taxonomy" id="1150368"/>
    <lineage>
        <taxon>Bacteria</taxon>
        <taxon>Pseudomonadati</taxon>
        <taxon>Bacteroidota</taxon>
        <taxon>Flavobacteriia</taxon>
        <taxon>Flavobacteriales</taxon>
        <taxon>Flavobacteriaceae</taxon>
        <taxon>Sinomicrobium</taxon>
    </lineage>
</organism>
<proteinExistence type="predicted"/>
<evidence type="ECO:0000313" key="2">
    <source>
        <dbReference type="EMBL" id="SFW17481.1"/>
    </source>
</evidence>
<accession>A0A1K1M307</accession>
<dbReference type="SUPFAM" id="SSF52833">
    <property type="entry name" value="Thioredoxin-like"/>
    <property type="match status" value="1"/>
</dbReference>
<protein>
    <recommendedName>
        <fullName evidence="1">Thioredoxin domain-containing protein</fullName>
    </recommendedName>
</protein>
<dbReference type="AlphaFoldDB" id="A0A1K1M307"/>
<dbReference type="RefSeq" id="WP_072315609.1">
    <property type="nucleotide sequence ID" value="NZ_FPJE01000002.1"/>
</dbReference>
<reference evidence="2 3" key="1">
    <citation type="submission" date="2016-11" db="EMBL/GenBank/DDBJ databases">
        <authorList>
            <person name="Jaros S."/>
            <person name="Januszkiewicz K."/>
            <person name="Wedrychowicz H."/>
        </authorList>
    </citation>
    <scope>NUCLEOTIDE SEQUENCE [LARGE SCALE GENOMIC DNA]</scope>
    <source>
        <strain evidence="2 3">CGMCC 1.12145</strain>
    </source>
</reference>
<dbReference type="STRING" id="1150368.SAMN02927921_00340"/>
<sequence>MRNLLIAFLVLPFISCDNSKNTIAYFGGEVINPRDSVVILYRDDEPIDTAQLNSENRFLFRIKLRDKKGDLFKFRHFPEHQYVFIQGGDSVLARVNTLNFDESLVFSGKGAEKNNFLIEMYLLDEDEQKLIYSYYNLEPVHFSRKIDSLRQMKMEQYEHLIVTQRLSGPAKNVARASIDYPNYRYREFYPYMYKKLKNTDRKKPVNMPEGFYAFRDNVNYNDKELRFYKPYFDFMVYHFNGLAYSKCVDECPRKEDSNENSVHYYIHKLKLIDNKVDEKGLKDYLFRNTAYTYYLEDQDEANNKLFMDKFLELDGDNKYLDEVQSLYTNIRNLQKGAHVPSLQLVDISGHHTNLDDVCHNKNTVVYFWTLFQKGHSKYINKYIMALQKEYPAVNFVGICLNENYEDWIETIAINNLRKEQQYLSLKRDKISKGLTVNNLNKVILVDNKSTIINAFTYIQSPEFHDILRSMN</sequence>
<keyword evidence="3" id="KW-1185">Reference proteome</keyword>
<evidence type="ECO:0000259" key="1">
    <source>
        <dbReference type="PROSITE" id="PS51352"/>
    </source>
</evidence>
<dbReference type="EMBL" id="FPJE01000002">
    <property type="protein sequence ID" value="SFW17481.1"/>
    <property type="molecule type" value="Genomic_DNA"/>
</dbReference>
<dbReference type="OrthoDB" id="1146847at2"/>